<feature type="transmembrane region" description="Helical" evidence="1">
    <location>
        <begin position="6"/>
        <end position="27"/>
    </location>
</feature>
<keyword evidence="1" id="KW-1133">Transmembrane helix</keyword>
<feature type="domain" description="DUF3592" evidence="2">
    <location>
        <begin position="44"/>
        <end position="134"/>
    </location>
</feature>
<dbReference type="RefSeq" id="WP_084973091.1">
    <property type="nucleotide sequence ID" value="NZ_NCUX01000026.1"/>
</dbReference>
<dbReference type="AlphaFoldDB" id="A0A1X1J489"/>
<dbReference type="Proteomes" id="UP000193780">
    <property type="component" value="Unassembled WGS sequence"/>
</dbReference>
<proteinExistence type="predicted"/>
<dbReference type="EMBL" id="NCUX01000026">
    <property type="protein sequence ID" value="ORO80214.1"/>
    <property type="molecule type" value="Genomic_DNA"/>
</dbReference>
<comment type="caution">
    <text evidence="3">The sequence shown here is derived from an EMBL/GenBank/DDBJ whole genome shotgun (WGS) entry which is preliminary data.</text>
</comment>
<evidence type="ECO:0000256" key="1">
    <source>
        <dbReference type="SAM" id="Phobius"/>
    </source>
</evidence>
<evidence type="ECO:0000313" key="3">
    <source>
        <dbReference type="EMBL" id="ORO80214.1"/>
    </source>
</evidence>
<sequence>MIKEVYIQIILILTAFFALLFLIYFLFYRREKNIQKYATTKVVGRVVRYSYLNGSDLAALPVVEYVADGKIYEKRLSYSTYETTTSRKAKAEVLDTKYIRSPYHVLNLKKIFPVGSKMSVWYNPQKPQQGFVERYPGHDRILRIQMIIFLLVYLLLIVLFTFVYLI</sequence>
<reference evidence="3 4" key="1">
    <citation type="journal article" date="2016" name="Eur. J. Clin. Microbiol. Infect. Dis.">
        <title>Whole genome sequencing as a tool for phylogenetic analysis of clinical strains of Mitis group streptococci.</title>
        <authorList>
            <person name="Rasmussen L.H."/>
            <person name="Dargis R."/>
            <person name="Hojholt K."/>
            <person name="Christensen J.J."/>
            <person name="Skovgaard O."/>
            <person name="Justesen U.S."/>
            <person name="Rosenvinge F.S."/>
            <person name="Moser C."/>
            <person name="Lukjancenko O."/>
            <person name="Rasmussen S."/>
            <person name="Nielsen X.C."/>
        </authorList>
    </citation>
    <scope>NUCLEOTIDE SEQUENCE [LARGE SCALE GENOMIC DNA]</scope>
    <source>
        <strain evidence="3 4">RH_9883_08</strain>
    </source>
</reference>
<keyword evidence="1" id="KW-0472">Membrane</keyword>
<protein>
    <recommendedName>
        <fullName evidence="2">DUF3592 domain-containing protein</fullName>
    </recommendedName>
</protein>
<dbReference type="Pfam" id="PF12158">
    <property type="entry name" value="DUF3592"/>
    <property type="match status" value="1"/>
</dbReference>
<evidence type="ECO:0000259" key="2">
    <source>
        <dbReference type="Pfam" id="PF12158"/>
    </source>
</evidence>
<feature type="transmembrane region" description="Helical" evidence="1">
    <location>
        <begin position="144"/>
        <end position="165"/>
    </location>
</feature>
<gene>
    <name evidence="3" type="ORF">B7708_01005</name>
</gene>
<accession>A0A1X1J489</accession>
<evidence type="ECO:0000313" key="4">
    <source>
        <dbReference type="Proteomes" id="UP000193780"/>
    </source>
</evidence>
<organism evidence="3 4">
    <name type="scientific">Streptococcus oralis subsp. dentisani</name>
    <dbReference type="NCBI Taxonomy" id="1458253"/>
    <lineage>
        <taxon>Bacteria</taxon>
        <taxon>Bacillati</taxon>
        <taxon>Bacillota</taxon>
        <taxon>Bacilli</taxon>
        <taxon>Lactobacillales</taxon>
        <taxon>Streptococcaceae</taxon>
        <taxon>Streptococcus</taxon>
    </lineage>
</organism>
<keyword evidence="1" id="KW-0812">Transmembrane</keyword>
<dbReference type="InterPro" id="IPR021994">
    <property type="entry name" value="DUF3592"/>
</dbReference>
<name>A0A1X1J489_STROR</name>